<organism evidence="2 3">
    <name type="scientific">Mythimna separata entomopoxvirus 'L'</name>
    <dbReference type="NCBI Taxonomy" id="1293572"/>
    <lineage>
        <taxon>Viruses</taxon>
        <taxon>Varidnaviria</taxon>
        <taxon>Bamfordvirae</taxon>
        <taxon>Nucleocytoviricota</taxon>
        <taxon>Pokkesviricetes</taxon>
        <taxon>Chitovirales</taxon>
        <taxon>Poxviridae</taxon>
        <taxon>Entomopoxvirinae</taxon>
        <taxon>Betaentomopoxvirus</taxon>
        <taxon>Betaentomopoxvirus mseparata</taxon>
        <taxon>Mythimna separata entomopoxvirus</taxon>
    </lineage>
</organism>
<proteinExistence type="predicted"/>
<reference evidence="2 3" key="1">
    <citation type="journal article" date="2013" name="J. Virol.">
        <title>New Insights into the Evolution of Entomopoxvirinae from the Complete Genome Sequences of Four Entomopoxviruses Infecting Adoxophyes honmai, Choristoneura biennis, Choristoneura rosaceana, and Mythimna separata.</title>
        <authorList>
            <person name="Theze J."/>
            <person name="Takatsuka J."/>
            <person name="Li Z."/>
            <person name="Gallais J."/>
            <person name="Doucet D."/>
            <person name="Arif B."/>
            <person name="Nakai M."/>
            <person name="Herniou E.A."/>
        </authorList>
    </citation>
    <scope>NUCLEOTIDE SEQUENCE [LARGE SCALE GENOMIC DNA]</scope>
</reference>
<dbReference type="EMBL" id="HF679134">
    <property type="protein sequence ID" value="CCU56345.1"/>
    <property type="molecule type" value="Genomic_DNA"/>
</dbReference>
<evidence type="ECO:0000259" key="1">
    <source>
        <dbReference type="Pfam" id="PF10553"/>
    </source>
</evidence>
<dbReference type="OrthoDB" id="34111at10239"/>
<gene>
    <name evidence="2" type="ORF">MYSEV_147</name>
</gene>
<evidence type="ECO:0000313" key="2">
    <source>
        <dbReference type="EMBL" id="CCU56345.1"/>
    </source>
</evidence>
<dbReference type="Pfam" id="PF10553">
    <property type="entry name" value="MSV199"/>
    <property type="match status" value="1"/>
</dbReference>
<evidence type="ECO:0000313" key="3">
    <source>
        <dbReference type="Proteomes" id="UP000792671"/>
    </source>
</evidence>
<keyword evidence="3" id="KW-1185">Reference proteome</keyword>
<name>A0A916KQ80_9POXV</name>
<accession>A0A916KQ80</accession>
<feature type="domain" description="MSV199" evidence="1">
    <location>
        <begin position="68"/>
        <end position="161"/>
    </location>
</feature>
<dbReference type="RefSeq" id="YP_008003664.1">
    <property type="nucleotide sequence ID" value="NC_021246.1"/>
</dbReference>
<dbReference type="InterPro" id="IPR018879">
    <property type="entry name" value="MSV199_dom"/>
</dbReference>
<dbReference type="Proteomes" id="UP000792671">
    <property type="component" value="Genome"/>
</dbReference>
<protein>
    <submittedName>
        <fullName evidence="2">N1R/p28-like protein</fullName>
    </submittedName>
</protein>
<sequence length="161" mass="20037">MNSIKYKKFDIKIENNKYNAKDIFKALNHNNYEDNDDIYYSLKLLKNKFNNNDNERDLVKYLENNTFMDIFTFIEYNNYDFKLGKWFTDIWYPLFERKNIIITNKIFNFIYDFQVGKCFHTYNLDKYIQNKKDYRSFLNKNEIEYNVLKYRDNILIEYPIL</sequence>
<dbReference type="GeneID" id="15613769"/>
<dbReference type="KEGG" id="vg:15613769"/>